<evidence type="ECO:0000313" key="2">
    <source>
        <dbReference type="EMBL" id="WMV41632.1"/>
    </source>
</evidence>
<evidence type="ECO:0000313" key="3">
    <source>
        <dbReference type="Proteomes" id="UP001234989"/>
    </source>
</evidence>
<keyword evidence="1" id="KW-0808">Transferase</keyword>
<dbReference type="InterPro" id="IPR036424">
    <property type="entry name" value="UPP_synth-like_sf"/>
</dbReference>
<organism evidence="2 3">
    <name type="scientific">Solanum verrucosum</name>
    <dbReference type="NCBI Taxonomy" id="315347"/>
    <lineage>
        <taxon>Eukaryota</taxon>
        <taxon>Viridiplantae</taxon>
        <taxon>Streptophyta</taxon>
        <taxon>Embryophyta</taxon>
        <taxon>Tracheophyta</taxon>
        <taxon>Spermatophyta</taxon>
        <taxon>Magnoliopsida</taxon>
        <taxon>eudicotyledons</taxon>
        <taxon>Gunneridae</taxon>
        <taxon>Pentapetalae</taxon>
        <taxon>asterids</taxon>
        <taxon>lamiids</taxon>
        <taxon>Solanales</taxon>
        <taxon>Solanaceae</taxon>
        <taxon>Solanoideae</taxon>
        <taxon>Solaneae</taxon>
        <taxon>Solanum</taxon>
    </lineage>
</organism>
<dbReference type="AlphaFoldDB" id="A0AAF0U951"/>
<dbReference type="GO" id="GO:0016765">
    <property type="term" value="F:transferase activity, transferring alkyl or aryl (other than methyl) groups"/>
    <property type="evidence" value="ECO:0007669"/>
    <property type="project" value="InterPro"/>
</dbReference>
<dbReference type="Proteomes" id="UP001234989">
    <property type="component" value="Chromosome 8"/>
</dbReference>
<evidence type="ECO:0000256" key="1">
    <source>
        <dbReference type="ARBA" id="ARBA00022679"/>
    </source>
</evidence>
<protein>
    <submittedName>
        <fullName evidence="2">Uncharacterized protein</fullName>
    </submittedName>
</protein>
<gene>
    <name evidence="2" type="ORF">MTR67_035017</name>
</gene>
<accession>A0AAF0U951</accession>
<dbReference type="InterPro" id="IPR001441">
    <property type="entry name" value="UPP_synth-like"/>
</dbReference>
<proteinExistence type="predicted"/>
<dbReference type="EMBL" id="CP133619">
    <property type="protein sequence ID" value="WMV41632.1"/>
    <property type="molecule type" value="Genomic_DNA"/>
</dbReference>
<sequence length="74" mass="8658">MLIIKLPPTVGCSSIDKKIFDQEFESKCINIPNLNLLIRTRGDQRAGNFLLWKWYLICILFHKPVISGLWRKIT</sequence>
<name>A0AAF0U951_SOLVR</name>
<dbReference type="Gene3D" id="3.40.1180.10">
    <property type="entry name" value="Decaprenyl diphosphate synthase-like"/>
    <property type="match status" value="1"/>
</dbReference>
<dbReference type="SUPFAM" id="SSF64005">
    <property type="entry name" value="Undecaprenyl diphosphate synthase"/>
    <property type="match status" value="1"/>
</dbReference>
<keyword evidence="3" id="KW-1185">Reference proteome</keyword>
<dbReference type="Pfam" id="PF01255">
    <property type="entry name" value="Prenyltransf"/>
    <property type="match status" value="1"/>
</dbReference>
<reference evidence="2" key="1">
    <citation type="submission" date="2023-08" db="EMBL/GenBank/DDBJ databases">
        <title>A de novo genome assembly of Solanum verrucosum Schlechtendal, a Mexican diploid species geographically isolated from the other diploid A-genome species in potato relatives.</title>
        <authorList>
            <person name="Hosaka K."/>
        </authorList>
    </citation>
    <scope>NUCLEOTIDE SEQUENCE</scope>
    <source>
        <tissue evidence="2">Young leaves</tissue>
    </source>
</reference>